<reference evidence="1" key="1">
    <citation type="submission" date="2020-11" db="EMBL/GenBank/DDBJ databases">
        <title>Sequencing the genomes of 1000 actinobacteria strains.</title>
        <authorList>
            <person name="Klenk H.-P."/>
        </authorList>
    </citation>
    <scope>NUCLEOTIDE SEQUENCE</scope>
    <source>
        <strain evidence="1">DSM 45356</strain>
    </source>
</reference>
<evidence type="ECO:0000313" key="2">
    <source>
        <dbReference type="Proteomes" id="UP000622552"/>
    </source>
</evidence>
<sequence length="102" mass="11364">MPDYECHPLWCHGHGGEVNVSPHDPVLGLSSGLATDLEQWGDEFDATLNRDDPASSGFPTPQVADQFAERGVLLSRRLREELASDWVVSYFDIRVRRASPVD</sequence>
<name>A0A8J7KPK5_9ACTN</name>
<dbReference type="AlphaFoldDB" id="A0A8J7KPK5"/>
<organism evidence="1 2">
    <name type="scientific">Longispora fulva</name>
    <dbReference type="NCBI Taxonomy" id="619741"/>
    <lineage>
        <taxon>Bacteria</taxon>
        <taxon>Bacillati</taxon>
        <taxon>Actinomycetota</taxon>
        <taxon>Actinomycetes</taxon>
        <taxon>Micromonosporales</taxon>
        <taxon>Micromonosporaceae</taxon>
        <taxon>Longispora</taxon>
    </lineage>
</organism>
<gene>
    <name evidence="1" type="ORF">IW245_002601</name>
</gene>
<dbReference type="EMBL" id="JADOUF010000001">
    <property type="protein sequence ID" value="MBG6136407.1"/>
    <property type="molecule type" value="Genomic_DNA"/>
</dbReference>
<proteinExistence type="predicted"/>
<keyword evidence="2" id="KW-1185">Reference proteome</keyword>
<comment type="caution">
    <text evidence="1">The sequence shown here is derived from an EMBL/GenBank/DDBJ whole genome shotgun (WGS) entry which is preliminary data.</text>
</comment>
<accession>A0A8J7KPK5</accession>
<dbReference type="RefSeq" id="WP_197003387.1">
    <property type="nucleotide sequence ID" value="NZ_BONS01000015.1"/>
</dbReference>
<dbReference type="Proteomes" id="UP000622552">
    <property type="component" value="Unassembled WGS sequence"/>
</dbReference>
<protein>
    <submittedName>
        <fullName evidence="1">Uncharacterized protein</fullName>
    </submittedName>
</protein>
<evidence type="ECO:0000313" key="1">
    <source>
        <dbReference type="EMBL" id="MBG6136407.1"/>
    </source>
</evidence>